<dbReference type="EMBL" id="SOCA01000004">
    <property type="protein sequence ID" value="TDU70635.1"/>
    <property type="molecule type" value="Genomic_DNA"/>
</dbReference>
<dbReference type="Pfam" id="PF07583">
    <property type="entry name" value="PSCyt2"/>
    <property type="match status" value="1"/>
</dbReference>
<evidence type="ECO:0000256" key="1">
    <source>
        <dbReference type="SAM" id="MobiDB-lite"/>
    </source>
</evidence>
<sequence length="741" mass="83353">MKKHRIFTFQRRQTEACLHAMKTFALLLLVATVTHGAALPEAAKIDSLLAADWQKHNLQPNAAAPDEVIVRRLYLDIAGRIPTVEESREFIQSGDPQKRAKLIDKLLGSDGYTSHMFNFWADVLRLTDNTKGRITAEAYEEWLKKELKANTPYDQFVKKLLTTEGGAWDSGSIGFYQRDENKLDHLAYTVQVFLGTSIVCAQCHNHPFDKWSQKDYYGMAAFTYGMDTRGSGITDIKLPRRPPQNKNLPEFITSMKAKDRRQYMKDHPEEMAKIRAEAAEKGKATSEEMNQVRKALGDVMKPLRYTAVSWQEGKLPKLPADYAYTDAKPGDTIQPNAMFGHEATPKEGQTTVQAFADWMTDPENPRFTTVIANRMWKHVFGTGVIEPLDEITDSTVPSNPALMDYLAQLMIEKKYSLKSFLRVLYNTDTYQRMASTQEVALGEINHFTGPSLRRMSAEQVWDSMITLTKGNVDGEVDEENQRLHQYLNDLNMFITTMKEKGPEGIVAAAKAGMEERKENDRKLDEMRAKMAEQKDGVANPADAKALANAANKLRRESSNNLLENLIGEERAEDLIRGYSPNKEANKEAKKRPKMSREVMATLTKEERKALSRNEGDRTMVSRASELPSPARPGHFLRTFGQSDREVIDNASEDASVPQALTLLNGPVIKSLTSPVSLLSQQLKDAGSADEKVALLYEALLSRRPTNNERAVLSQVIQERGDIAVEDVTHALITGSQFLFIQ</sequence>
<keyword evidence="6" id="KW-1185">Reference proteome</keyword>
<feature type="domain" description="DUF1553" evidence="4">
    <location>
        <begin position="354"/>
        <end position="715"/>
    </location>
</feature>
<feature type="region of interest" description="Disordered" evidence="1">
    <location>
        <begin position="607"/>
        <end position="634"/>
    </location>
</feature>
<protein>
    <submittedName>
        <fullName evidence="5">Uncharacterized protein DUF1553</fullName>
    </submittedName>
</protein>
<proteinExistence type="predicted"/>
<evidence type="ECO:0000259" key="3">
    <source>
        <dbReference type="Pfam" id="PF07583"/>
    </source>
</evidence>
<dbReference type="Pfam" id="PF07587">
    <property type="entry name" value="PSD1"/>
    <property type="match status" value="1"/>
</dbReference>
<evidence type="ECO:0000259" key="4">
    <source>
        <dbReference type="Pfam" id="PF07587"/>
    </source>
</evidence>
<dbReference type="InterPro" id="IPR022655">
    <property type="entry name" value="DUF1553"/>
</dbReference>
<feature type="compositionally biased region" description="Basic and acidic residues" evidence="1">
    <location>
        <begin position="607"/>
        <end position="619"/>
    </location>
</feature>
<evidence type="ECO:0000256" key="2">
    <source>
        <dbReference type="SAM" id="SignalP"/>
    </source>
</evidence>
<organism evidence="5 6">
    <name type="scientific">Prosthecobacter fusiformis</name>
    <dbReference type="NCBI Taxonomy" id="48464"/>
    <lineage>
        <taxon>Bacteria</taxon>
        <taxon>Pseudomonadati</taxon>
        <taxon>Verrucomicrobiota</taxon>
        <taxon>Verrucomicrobiia</taxon>
        <taxon>Verrucomicrobiales</taxon>
        <taxon>Verrucomicrobiaceae</taxon>
        <taxon>Prosthecobacter</taxon>
    </lineage>
</organism>
<dbReference type="AlphaFoldDB" id="A0A4R7S0F7"/>
<feature type="chain" id="PRO_5020256671" evidence="2">
    <location>
        <begin position="38"/>
        <end position="741"/>
    </location>
</feature>
<dbReference type="InterPro" id="IPR011444">
    <property type="entry name" value="DUF1549"/>
</dbReference>
<accession>A0A4R7S0F7</accession>
<evidence type="ECO:0000313" key="6">
    <source>
        <dbReference type="Proteomes" id="UP000295662"/>
    </source>
</evidence>
<dbReference type="PANTHER" id="PTHR35889:SF3">
    <property type="entry name" value="F-BOX DOMAIN-CONTAINING PROTEIN"/>
    <property type="match status" value="1"/>
</dbReference>
<gene>
    <name evidence="5" type="ORF">EI77_02683</name>
</gene>
<evidence type="ECO:0000313" key="5">
    <source>
        <dbReference type="EMBL" id="TDU70635.1"/>
    </source>
</evidence>
<feature type="signal peptide" evidence="2">
    <location>
        <begin position="1"/>
        <end position="37"/>
    </location>
</feature>
<reference evidence="5 6" key="1">
    <citation type="submission" date="2019-03" db="EMBL/GenBank/DDBJ databases">
        <title>Genomic Encyclopedia of Archaeal and Bacterial Type Strains, Phase II (KMG-II): from individual species to whole genera.</title>
        <authorList>
            <person name="Goeker M."/>
        </authorList>
    </citation>
    <scope>NUCLEOTIDE SEQUENCE [LARGE SCALE GENOMIC DNA]</scope>
    <source>
        <strain evidence="5 6">ATCC 25309</strain>
    </source>
</reference>
<name>A0A4R7S0F7_9BACT</name>
<dbReference type="PANTHER" id="PTHR35889">
    <property type="entry name" value="CYCLOINULO-OLIGOSACCHARIDE FRUCTANOTRANSFERASE-RELATED"/>
    <property type="match status" value="1"/>
</dbReference>
<comment type="caution">
    <text evidence="5">The sequence shown here is derived from an EMBL/GenBank/DDBJ whole genome shotgun (WGS) entry which is preliminary data.</text>
</comment>
<dbReference type="Proteomes" id="UP000295662">
    <property type="component" value="Unassembled WGS sequence"/>
</dbReference>
<keyword evidence="2" id="KW-0732">Signal</keyword>
<feature type="domain" description="DUF1549" evidence="3">
    <location>
        <begin position="44"/>
        <end position="223"/>
    </location>
</feature>
<dbReference type="OrthoDB" id="9764302at2"/>